<dbReference type="EMBL" id="JBHLXP010000003">
    <property type="protein sequence ID" value="MFC0049439.1"/>
    <property type="molecule type" value="Genomic_DNA"/>
</dbReference>
<accession>A0ABV6BEZ3</accession>
<evidence type="ECO:0000313" key="2">
    <source>
        <dbReference type="Proteomes" id="UP001589813"/>
    </source>
</evidence>
<protein>
    <submittedName>
        <fullName evidence="1">DUF2288 domain-containing protein</fullName>
    </submittedName>
</protein>
<evidence type="ECO:0000313" key="1">
    <source>
        <dbReference type="EMBL" id="MFC0049439.1"/>
    </source>
</evidence>
<dbReference type="Pfam" id="PF10052">
    <property type="entry name" value="DUF2288"/>
    <property type="match status" value="1"/>
</dbReference>
<sequence length="105" mass="11758">MHDNFETEPAVLKAKITGETARIHWHELQKFYAAGAVIEVVAGLDLVEVAYAFAIDDKALVGGWLQAGQVQRVEDARASHWHQHSAELWAVVVSPWVLVQDKHIH</sequence>
<name>A0ABV6BEZ3_9GAMM</name>
<comment type="caution">
    <text evidence="1">The sequence shown here is derived from an EMBL/GenBank/DDBJ whole genome shotgun (WGS) entry which is preliminary data.</text>
</comment>
<proteinExistence type="predicted"/>
<reference evidence="1 2" key="1">
    <citation type="submission" date="2024-09" db="EMBL/GenBank/DDBJ databases">
        <authorList>
            <person name="Sun Q."/>
            <person name="Mori K."/>
        </authorList>
    </citation>
    <scope>NUCLEOTIDE SEQUENCE [LARGE SCALE GENOMIC DNA]</scope>
    <source>
        <strain evidence="1 2">KCTC 23315</strain>
    </source>
</reference>
<dbReference type="RefSeq" id="WP_377245273.1">
    <property type="nucleotide sequence ID" value="NZ_JBHLXP010000003.1"/>
</dbReference>
<dbReference type="Proteomes" id="UP001589813">
    <property type="component" value="Unassembled WGS sequence"/>
</dbReference>
<organism evidence="1 2">
    <name type="scientific">Rheinheimera tilapiae</name>
    <dbReference type="NCBI Taxonomy" id="875043"/>
    <lineage>
        <taxon>Bacteria</taxon>
        <taxon>Pseudomonadati</taxon>
        <taxon>Pseudomonadota</taxon>
        <taxon>Gammaproteobacteria</taxon>
        <taxon>Chromatiales</taxon>
        <taxon>Chromatiaceae</taxon>
        <taxon>Rheinheimera</taxon>
    </lineage>
</organism>
<gene>
    <name evidence="1" type="ORF">ACFFJP_14175</name>
</gene>
<dbReference type="InterPro" id="IPR018741">
    <property type="entry name" value="DUF2288"/>
</dbReference>
<keyword evidence="2" id="KW-1185">Reference proteome</keyword>